<dbReference type="Gene3D" id="1.20.1250.20">
    <property type="entry name" value="MFS general substrate transporter like domains"/>
    <property type="match status" value="1"/>
</dbReference>
<feature type="transmembrane region" description="Helical" evidence="6">
    <location>
        <begin position="55"/>
        <end position="74"/>
    </location>
</feature>
<dbReference type="PANTHER" id="PTHR23513:SF6">
    <property type="entry name" value="MAJOR FACILITATOR SUPERFAMILY ASSOCIATED DOMAIN-CONTAINING PROTEIN"/>
    <property type="match status" value="1"/>
</dbReference>
<dbReference type="PRINTS" id="PR01988">
    <property type="entry name" value="EXPORTERBACE"/>
</dbReference>
<dbReference type="GO" id="GO:0022857">
    <property type="term" value="F:transmembrane transporter activity"/>
    <property type="evidence" value="ECO:0007669"/>
    <property type="project" value="InterPro"/>
</dbReference>
<reference evidence="8" key="2">
    <citation type="submission" date="2020-09" db="EMBL/GenBank/DDBJ databases">
        <authorList>
            <person name="Sun Q."/>
            <person name="Ohkuma M."/>
        </authorList>
    </citation>
    <scope>NUCLEOTIDE SEQUENCE</scope>
    <source>
        <strain evidence="8">JCM 3302</strain>
    </source>
</reference>
<dbReference type="InterPro" id="IPR011701">
    <property type="entry name" value="MFS"/>
</dbReference>
<dbReference type="RefSeq" id="WP_189901637.1">
    <property type="nucleotide sequence ID" value="NZ_BNBC01000016.1"/>
</dbReference>
<sequence>MPTATDIAPSGSTGTRDVRLWIGGTSVSLFGDAALWIALGVWVKDLTGSNGAAGLAFAAYVMPRLGAPFLGLVVDRFRRRPLIALLNLVLCGWVLLALLVHDGSQVWLVYLVLFGVGLGVGMHNAAGSALLTSLVHPDALGRANALLRTMQEGGMLVAPAAGSFLYLTFGARAVAVLESATFLVCALCVLAVRVDEPAPEPPAGRRTEALVAGIRHLAVTPRLRAVCITMAGGLLGFGFIETVIYAVADQGLHRSAAFVGVLTVAKGIGSVIGGLGATRVLKRLGPGNEAMLTVYGLSLMAAGVAVLALPGLVTALAGVFVIGLGIPGAVVGLYTSVQRYSPARLQGRVAAAASMLATTPQVLAVFTSAALIAHVDYRLLLVVMTVLIGCSAGYLAVRSRSFVTTAPAEQEEEAEATA</sequence>
<comment type="caution">
    <text evidence="8">The sequence shown here is derived from an EMBL/GenBank/DDBJ whole genome shotgun (WGS) entry which is preliminary data.</text>
</comment>
<dbReference type="InterPro" id="IPR020846">
    <property type="entry name" value="MFS_dom"/>
</dbReference>
<organism evidence="8 9">
    <name type="scientific">Streptomyces spiralis</name>
    <dbReference type="NCBI Taxonomy" id="66376"/>
    <lineage>
        <taxon>Bacteria</taxon>
        <taxon>Bacillati</taxon>
        <taxon>Actinomycetota</taxon>
        <taxon>Actinomycetes</taxon>
        <taxon>Kitasatosporales</taxon>
        <taxon>Streptomycetaceae</taxon>
        <taxon>Streptomyces</taxon>
    </lineage>
</organism>
<protein>
    <submittedName>
        <fullName evidence="8">MFS transporter</fullName>
    </submittedName>
</protein>
<dbReference type="Pfam" id="PF07690">
    <property type="entry name" value="MFS_1"/>
    <property type="match status" value="1"/>
</dbReference>
<dbReference type="EMBL" id="BNBC01000016">
    <property type="protein sequence ID" value="GHE78609.1"/>
    <property type="molecule type" value="Genomic_DNA"/>
</dbReference>
<accession>A0A918ZYY7</accession>
<keyword evidence="4 6" id="KW-1133">Transmembrane helix</keyword>
<feature type="transmembrane region" description="Helical" evidence="6">
    <location>
        <begin position="153"/>
        <end position="169"/>
    </location>
</feature>
<proteinExistence type="predicted"/>
<reference evidence="8" key="1">
    <citation type="journal article" date="2014" name="Int. J. Syst. Evol. Microbiol.">
        <title>Complete genome sequence of Corynebacterium casei LMG S-19264T (=DSM 44701T), isolated from a smear-ripened cheese.</title>
        <authorList>
            <consortium name="US DOE Joint Genome Institute (JGI-PGF)"/>
            <person name="Walter F."/>
            <person name="Albersmeier A."/>
            <person name="Kalinowski J."/>
            <person name="Ruckert C."/>
        </authorList>
    </citation>
    <scope>NUCLEOTIDE SEQUENCE</scope>
    <source>
        <strain evidence="8">JCM 3302</strain>
    </source>
</reference>
<evidence type="ECO:0000256" key="4">
    <source>
        <dbReference type="ARBA" id="ARBA00022989"/>
    </source>
</evidence>
<evidence type="ECO:0000256" key="1">
    <source>
        <dbReference type="ARBA" id="ARBA00004651"/>
    </source>
</evidence>
<evidence type="ECO:0000313" key="9">
    <source>
        <dbReference type="Proteomes" id="UP000641386"/>
    </source>
</evidence>
<evidence type="ECO:0000256" key="2">
    <source>
        <dbReference type="ARBA" id="ARBA00022475"/>
    </source>
</evidence>
<keyword evidence="5 6" id="KW-0472">Membrane</keyword>
<feature type="domain" description="Major facilitator superfamily (MFS) profile" evidence="7">
    <location>
        <begin position="1"/>
        <end position="401"/>
    </location>
</feature>
<dbReference type="PANTHER" id="PTHR23513">
    <property type="entry name" value="INTEGRAL MEMBRANE EFFLUX PROTEIN-RELATED"/>
    <property type="match status" value="1"/>
</dbReference>
<evidence type="ECO:0000259" key="7">
    <source>
        <dbReference type="PROSITE" id="PS50850"/>
    </source>
</evidence>
<dbReference type="GO" id="GO:0005886">
    <property type="term" value="C:plasma membrane"/>
    <property type="evidence" value="ECO:0007669"/>
    <property type="project" value="UniProtKB-SubCell"/>
</dbReference>
<dbReference type="Proteomes" id="UP000641386">
    <property type="component" value="Unassembled WGS sequence"/>
</dbReference>
<dbReference type="InterPro" id="IPR036259">
    <property type="entry name" value="MFS_trans_sf"/>
</dbReference>
<evidence type="ECO:0000256" key="6">
    <source>
        <dbReference type="SAM" id="Phobius"/>
    </source>
</evidence>
<dbReference type="SUPFAM" id="SSF103473">
    <property type="entry name" value="MFS general substrate transporter"/>
    <property type="match status" value="1"/>
</dbReference>
<comment type="subcellular location">
    <subcellularLocation>
        <location evidence="1">Cell membrane</location>
        <topology evidence="1">Multi-pass membrane protein</topology>
    </subcellularLocation>
</comment>
<keyword evidence="2" id="KW-1003">Cell membrane</keyword>
<feature type="transmembrane region" description="Helical" evidence="6">
    <location>
        <begin position="254"/>
        <end position="278"/>
    </location>
</feature>
<evidence type="ECO:0000313" key="8">
    <source>
        <dbReference type="EMBL" id="GHE78609.1"/>
    </source>
</evidence>
<evidence type="ECO:0000256" key="5">
    <source>
        <dbReference type="ARBA" id="ARBA00023136"/>
    </source>
</evidence>
<dbReference type="CDD" id="cd06173">
    <property type="entry name" value="MFS_MefA_like"/>
    <property type="match status" value="1"/>
</dbReference>
<feature type="transmembrane region" description="Helical" evidence="6">
    <location>
        <begin position="290"/>
        <end position="309"/>
    </location>
</feature>
<keyword evidence="9" id="KW-1185">Reference proteome</keyword>
<evidence type="ECO:0000256" key="3">
    <source>
        <dbReference type="ARBA" id="ARBA00022692"/>
    </source>
</evidence>
<feature type="transmembrane region" description="Helical" evidence="6">
    <location>
        <begin position="107"/>
        <end position="132"/>
    </location>
</feature>
<dbReference type="AlphaFoldDB" id="A0A918ZYY7"/>
<dbReference type="InterPro" id="IPR022324">
    <property type="entry name" value="Bacilysin_exporter_BacE_put"/>
</dbReference>
<feature type="transmembrane region" description="Helical" evidence="6">
    <location>
        <begin position="379"/>
        <end position="397"/>
    </location>
</feature>
<feature type="transmembrane region" description="Helical" evidence="6">
    <location>
        <begin position="20"/>
        <end position="43"/>
    </location>
</feature>
<feature type="transmembrane region" description="Helical" evidence="6">
    <location>
        <begin position="81"/>
        <end position="101"/>
    </location>
</feature>
<gene>
    <name evidence="8" type="ORF">GCM10014715_37320</name>
</gene>
<feature type="transmembrane region" description="Helical" evidence="6">
    <location>
        <begin position="225"/>
        <end position="248"/>
    </location>
</feature>
<keyword evidence="3 6" id="KW-0812">Transmembrane</keyword>
<name>A0A918ZYY7_9ACTN</name>
<feature type="transmembrane region" description="Helical" evidence="6">
    <location>
        <begin position="315"/>
        <end position="337"/>
    </location>
</feature>
<dbReference type="PROSITE" id="PS50850">
    <property type="entry name" value="MFS"/>
    <property type="match status" value="1"/>
</dbReference>
<feature type="transmembrane region" description="Helical" evidence="6">
    <location>
        <begin position="349"/>
        <end position="373"/>
    </location>
</feature>